<dbReference type="InterPro" id="IPR036404">
    <property type="entry name" value="Jacalin-like_lectin_dom_sf"/>
</dbReference>
<evidence type="ECO:0000256" key="3">
    <source>
        <dbReference type="SAM" id="MobiDB-lite"/>
    </source>
</evidence>
<dbReference type="SUPFAM" id="SSF51101">
    <property type="entry name" value="Mannose-binding lectins"/>
    <property type="match status" value="2"/>
</dbReference>
<dbReference type="InterPro" id="IPR054586">
    <property type="entry name" value="MACPF_1_fungal"/>
</dbReference>
<dbReference type="InterPro" id="IPR052321">
    <property type="entry name" value="PolyBind_ProtTraffic"/>
</dbReference>
<sequence>MDNYRGLGRGQGRGRGRSSRGAWDQVPHQSWNNNTHPSDSAEGLVGPSPDAVLDEATRQALLFGRGYVFGFRTDSNDGPRPSSRQAAQRISTRPLHIRETNNINSDVVTTKNIRDTNYVHKGWSLSALSVSDKSPWTLSRIARTNQLNLDISSTTKYALIQKLRVDLSPADISPVPRLEEAFRDALERPTRFDKAEAVYQIFEQWGDFIPLVFDIGISLAVTDLESVAKSYLTATDRSYLGLHKLSMSTTARTSTQGGDPTTLHSEDNVRAWLSNPAPSDQWERVRIVKAIHLTNILNKELQSRLDELHQSLTTCCPMATSAITSGGNSLDGSSHIYNTISKVAFYSDGYHIKTISVTYLTSREFITDIILWKDHKGICGIQLNTSKGITSQHFGSDGGTPTIMRSPGGCLSALSGIIQSDIIHDLRVREGYAFLLWTHTNIDQTIWRHDVKGSGLGGDREFSKYYGGVGGTPFSDWSSVKQSDTVRIKSIRMKCGTYIDGIEITYEDSGPRGRGSNSRKANYHGGSGGKGHIFRLESDENIVAVLGRYNKYIVQLCFVTNKGRTSDIFGGGDGEDFRCQAPNTRDGMPTRLYYICGKSGDWLNGVLLAWVPF</sequence>
<evidence type="ECO:0000313" key="5">
    <source>
        <dbReference type="EMBL" id="CAE6439319.1"/>
    </source>
</evidence>
<comment type="caution">
    <text evidence="5">The sequence shown here is derived from an EMBL/GenBank/DDBJ whole genome shotgun (WGS) entry which is preliminary data.</text>
</comment>
<gene>
    <name evidence="5" type="ORF">RDB_LOCUS126608</name>
</gene>
<evidence type="ECO:0000256" key="2">
    <source>
        <dbReference type="ARBA" id="ARBA00022734"/>
    </source>
</evidence>
<organism evidence="5 6">
    <name type="scientific">Rhizoctonia solani</name>
    <dbReference type="NCBI Taxonomy" id="456999"/>
    <lineage>
        <taxon>Eukaryota</taxon>
        <taxon>Fungi</taxon>
        <taxon>Dikarya</taxon>
        <taxon>Basidiomycota</taxon>
        <taxon>Agaricomycotina</taxon>
        <taxon>Agaricomycetes</taxon>
        <taxon>Cantharellales</taxon>
        <taxon>Ceratobasidiaceae</taxon>
        <taxon>Rhizoctonia</taxon>
    </lineage>
</organism>
<keyword evidence="2" id="KW-0430">Lectin</keyword>
<dbReference type="PANTHER" id="PTHR33589:SF3">
    <property type="entry name" value="ZYMOGEN GRANULE MEMBRANE PROTEIN 16-LIKE"/>
    <property type="match status" value="1"/>
</dbReference>
<dbReference type="Pfam" id="PF01419">
    <property type="entry name" value="Jacalin"/>
    <property type="match status" value="1"/>
</dbReference>
<dbReference type="Gene3D" id="2.100.10.30">
    <property type="entry name" value="Jacalin-like lectin domain"/>
    <property type="match status" value="1"/>
</dbReference>
<protein>
    <recommendedName>
        <fullName evidence="4">Jacalin-type lectin domain-containing protein</fullName>
    </recommendedName>
</protein>
<dbReference type="EMBL" id="CAJMWS010000379">
    <property type="protein sequence ID" value="CAE6439319.1"/>
    <property type="molecule type" value="Genomic_DNA"/>
</dbReference>
<name>A0A8H2Y0A7_9AGAM</name>
<evidence type="ECO:0000259" key="4">
    <source>
        <dbReference type="PROSITE" id="PS51752"/>
    </source>
</evidence>
<dbReference type="SMART" id="SM00915">
    <property type="entry name" value="Jacalin"/>
    <property type="match status" value="1"/>
</dbReference>
<feature type="domain" description="Jacalin-type lectin" evidence="4">
    <location>
        <begin position="460"/>
        <end position="612"/>
    </location>
</feature>
<dbReference type="GO" id="GO:0030246">
    <property type="term" value="F:carbohydrate binding"/>
    <property type="evidence" value="ECO:0007669"/>
    <property type="project" value="UniProtKB-KW"/>
</dbReference>
<dbReference type="PROSITE" id="PS51752">
    <property type="entry name" value="JACALIN_LECTIN"/>
    <property type="match status" value="1"/>
</dbReference>
<keyword evidence="1" id="KW-0732">Signal</keyword>
<accession>A0A8H2Y0A7</accession>
<dbReference type="AlphaFoldDB" id="A0A8H2Y0A7"/>
<feature type="compositionally biased region" description="Polar residues" evidence="3">
    <location>
        <begin position="27"/>
        <end position="38"/>
    </location>
</feature>
<evidence type="ECO:0000313" key="6">
    <source>
        <dbReference type="Proteomes" id="UP000663846"/>
    </source>
</evidence>
<dbReference type="Proteomes" id="UP000663846">
    <property type="component" value="Unassembled WGS sequence"/>
</dbReference>
<dbReference type="Pfam" id="PF22693">
    <property type="entry name" value="MACPF_1"/>
    <property type="match status" value="1"/>
</dbReference>
<proteinExistence type="predicted"/>
<feature type="region of interest" description="Disordered" evidence="3">
    <location>
        <begin position="1"/>
        <end position="50"/>
    </location>
</feature>
<evidence type="ECO:0000256" key="1">
    <source>
        <dbReference type="ARBA" id="ARBA00022729"/>
    </source>
</evidence>
<dbReference type="InterPro" id="IPR001229">
    <property type="entry name" value="Jacalin-like_lectin_dom"/>
</dbReference>
<reference evidence="5" key="1">
    <citation type="submission" date="2021-01" db="EMBL/GenBank/DDBJ databases">
        <authorList>
            <person name="Kaushik A."/>
        </authorList>
    </citation>
    <scope>NUCLEOTIDE SEQUENCE</scope>
    <source>
        <strain evidence="5">AG1-1C</strain>
    </source>
</reference>
<dbReference type="PANTHER" id="PTHR33589">
    <property type="entry name" value="OS11G0524900 PROTEIN"/>
    <property type="match status" value="1"/>
</dbReference>